<dbReference type="InterPro" id="IPR006645">
    <property type="entry name" value="NGN-like_dom"/>
</dbReference>
<sequence length="183" mass="21475">MKKWYAIYTHAKWEKKVATLLTRKDIENYCPLNKVARQWSDRKKIMFEPLFTSYVFVRITDKEYLSVLQTDGVLNYVSWQGKPAVIRDAEIELVRNFLLEYSSVRLERLDVEVDDTVRIKCGLFMEQEGKVMEVLGKSLRVFLPSLGYAMLAEIPKSNVEVVSTRSRGELLFILLFYYQLLLS</sequence>
<dbReference type="Proteomes" id="UP000192796">
    <property type="component" value="Unassembled WGS sequence"/>
</dbReference>
<dbReference type="PANTHER" id="PTHR30265:SF4">
    <property type="entry name" value="KOW MOTIF FAMILY PROTEIN, EXPRESSED"/>
    <property type="match status" value="1"/>
</dbReference>
<dbReference type="SUPFAM" id="SSF50104">
    <property type="entry name" value="Translation proteins SH3-like domain"/>
    <property type="match status" value="1"/>
</dbReference>
<organism evidence="5 6">
    <name type="scientific">Niastella vici</name>
    <dbReference type="NCBI Taxonomy" id="1703345"/>
    <lineage>
        <taxon>Bacteria</taxon>
        <taxon>Pseudomonadati</taxon>
        <taxon>Bacteroidota</taxon>
        <taxon>Chitinophagia</taxon>
        <taxon>Chitinophagales</taxon>
        <taxon>Chitinophagaceae</taxon>
        <taxon>Niastella</taxon>
    </lineage>
</organism>
<evidence type="ECO:0000313" key="6">
    <source>
        <dbReference type="Proteomes" id="UP000192796"/>
    </source>
</evidence>
<keyword evidence="2" id="KW-0805">Transcription regulation</keyword>
<proteinExistence type="predicted"/>
<keyword evidence="6" id="KW-1185">Reference proteome</keyword>
<dbReference type="EMBL" id="LVYD01000113">
    <property type="protein sequence ID" value="OQP57837.1"/>
    <property type="molecule type" value="Genomic_DNA"/>
</dbReference>
<dbReference type="InterPro" id="IPR036735">
    <property type="entry name" value="NGN_dom_sf"/>
</dbReference>
<dbReference type="SUPFAM" id="SSF82679">
    <property type="entry name" value="N-utilization substance G protein NusG, N-terminal domain"/>
    <property type="match status" value="1"/>
</dbReference>
<evidence type="ECO:0000313" key="5">
    <source>
        <dbReference type="EMBL" id="OQP57837.1"/>
    </source>
</evidence>
<dbReference type="GO" id="GO:0006354">
    <property type="term" value="P:DNA-templated transcription elongation"/>
    <property type="evidence" value="ECO:0007669"/>
    <property type="project" value="InterPro"/>
</dbReference>
<dbReference type="AlphaFoldDB" id="A0A1V9FHT3"/>
<dbReference type="CDD" id="cd09895">
    <property type="entry name" value="NGN_SP_UpxY"/>
    <property type="match status" value="1"/>
</dbReference>
<evidence type="ECO:0000256" key="2">
    <source>
        <dbReference type="ARBA" id="ARBA00023015"/>
    </source>
</evidence>
<dbReference type="OrthoDB" id="9796143at2"/>
<dbReference type="Pfam" id="PF02357">
    <property type="entry name" value="NusG"/>
    <property type="match status" value="1"/>
</dbReference>
<dbReference type="GO" id="GO:0031564">
    <property type="term" value="P:transcription antitermination"/>
    <property type="evidence" value="ECO:0007669"/>
    <property type="project" value="UniProtKB-KW"/>
</dbReference>
<gene>
    <name evidence="5" type="ORF">A3860_08930</name>
</gene>
<protein>
    <submittedName>
        <fullName evidence="5">Antitermination protein NusG</fullName>
    </submittedName>
</protein>
<dbReference type="STRING" id="1703345.A3860_08930"/>
<dbReference type="Gene3D" id="3.30.70.940">
    <property type="entry name" value="NusG, N-terminal domain"/>
    <property type="match status" value="1"/>
</dbReference>
<evidence type="ECO:0000256" key="3">
    <source>
        <dbReference type="ARBA" id="ARBA00023163"/>
    </source>
</evidence>
<dbReference type="NCBIfam" id="NF033644">
    <property type="entry name" value="antiterm_UpxY"/>
    <property type="match status" value="1"/>
</dbReference>
<dbReference type="InterPro" id="IPR008991">
    <property type="entry name" value="Translation_prot_SH3-like_sf"/>
</dbReference>
<keyword evidence="3" id="KW-0804">Transcription</keyword>
<evidence type="ECO:0000259" key="4">
    <source>
        <dbReference type="Pfam" id="PF02357"/>
    </source>
</evidence>
<keyword evidence="1" id="KW-0889">Transcription antitermination</keyword>
<accession>A0A1V9FHT3</accession>
<evidence type="ECO:0000256" key="1">
    <source>
        <dbReference type="ARBA" id="ARBA00022814"/>
    </source>
</evidence>
<comment type="caution">
    <text evidence="5">The sequence shown here is derived from an EMBL/GenBank/DDBJ whole genome shotgun (WGS) entry which is preliminary data.</text>
</comment>
<dbReference type="PANTHER" id="PTHR30265">
    <property type="entry name" value="RHO-INTERACTING TRANSCRIPTION TERMINATION FACTOR NUSG"/>
    <property type="match status" value="1"/>
</dbReference>
<dbReference type="RefSeq" id="WP_081155742.1">
    <property type="nucleotide sequence ID" value="NZ_LVYD01000113.1"/>
</dbReference>
<dbReference type="InterPro" id="IPR043425">
    <property type="entry name" value="NusG-like"/>
</dbReference>
<feature type="domain" description="NusG-like N-terminal" evidence="4">
    <location>
        <begin position="2"/>
        <end position="94"/>
    </location>
</feature>
<reference evidence="5 6" key="1">
    <citation type="submission" date="2016-03" db="EMBL/GenBank/DDBJ databases">
        <title>Niastella vici sp. nov., isolated from farmland soil.</title>
        <authorList>
            <person name="Chen L."/>
            <person name="Wang D."/>
            <person name="Yang S."/>
            <person name="Wang G."/>
        </authorList>
    </citation>
    <scope>NUCLEOTIDE SEQUENCE [LARGE SCALE GENOMIC DNA]</scope>
    <source>
        <strain evidence="5 6">DJ57</strain>
    </source>
</reference>
<name>A0A1V9FHT3_9BACT</name>